<reference evidence="3 4" key="1">
    <citation type="submission" date="2016-02" db="EMBL/GenBank/DDBJ databases">
        <authorList>
            <person name="Wen L."/>
            <person name="He K."/>
            <person name="Yang H."/>
        </authorList>
    </citation>
    <scope>NUCLEOTIDE SEQUENCE [LARGE SCALE GENOMIC DNA]</scope>
    <source>
        <strain evidence="3 4">KLE1704</strain>
    </source>
</reference>
<keyword evidence="1" id="KW-0175">Coiled coil</keyword>
<dbReference type="Pfam" id="PF01926">
    <property type="entry name" value="MMR_HSR1"/>
    <property type="match status" value="1"/>
</dbReference>
<comment type="caution">
    <text evidence="3">The sequence shown here is derived from an EMBL/GenBank/DDBJ whole genome shotgun (WGS) entry which is preliminary data.</text>
</comment>
<dbReference type="GO" id="GO:0005525">
    <property type="term" value="F:GTP binding"/>
    <property type="evidence" value="ECO:0007669"/>
    <property type="project" value="InterPro"/>
</dbReference>
<dbReference type="InterPro" id="IPR027417">
    <property type="entry name" value="P-loop_NTPase"/>
</dbReference>
<feature type="coiled-coil region" evidence="1">
    <location>
        <begin position="322"/>
        <end position="349"/>
    </location>
</feature>
<gene>
    <name evidence="3" type="ORF">HMPREF2531_00197</name>
</gene>
<dbReference type="SUPFAM" id="SSF52540">
    <property type="entry name" value="P-loop containing nucleoside triphosphate hydrolases"/>
    <property type="match status" value="1"/>
</dbReference>
<protein>
    <recommendedName>
        <fullName evidence="2">G domain-containing protein</fullName>
    </recommendedName>
</protein>
<evidence type="ECO:0000259" key="2">
    <source>
        <dbReference type="Pfam" id="PF01926"/>
    </source>
</evidence>
<dbReference type="RefSeq" id="WP_007214707.1">
    <property type="nucleotide sequence ID" value="NZ_KQ968664.1"/>
</dbReference>
<evidence type="ECO:0000313" key="4">
    <source>
        <dbReference type="Proteomes" id="UP000070319"/>
    </source>
</evidence>
<sequence length="599" mass="67340">MNTARDRVERKYQSFIDFLYKSAGEIDSLKGGNSQFVEIKDHFLSSLENSIIKSEERLKEAKTGTVWDNLVIAFFGETNAGKSTIIETFRILFEDETRKQEMIKKGEGVDGLIVGDGQADFTKVYKEYKLKVKGKPFTLIDVPGIEGNEDDFKDEIKKALTQAHCVFYVQGHNRQPDGATAQKIKKYLNNWVNVYSIYNVRGGSENYDESEERVSLRIESVCRVEQLIQETFQKTLGNVYKGNITIQGLLALCAYAQFSPQCRKLLRTQRKLLDLFGKVDVLFSFSRFNEIVEVVDQKSMNFTDEIVEANKQKLVALAKSIYMNIENDIDKQRQNVEQLDKGLSDFQRDIAALFSSFNSSVSSGIRNIHKRTFDKLQESVYHIIDCDSYNEEEKKKKIKSELEQLSACYSKDAQSFVGKELRILNEKIEIKKRKLDEVGFITFPIIGGIDINISSINFDAALDKMNISLGDVASFAASVGSGALAGSPFGGPMGAIIGGVAGGAIHLLRKGLFGDGGRGKAKEEVRQQINKCCTESEHKNLSPLLNMLASRVRMEQEKIVTNITREKNNLGKLTELINVADIKIKNFATNVKNKEYGNI</sequence>
<dbReference type="CDD" id="cd00882">
    <property type="entry name" value="Ras_like_GTPase"/>
    <property type="match status" value="1"/>
</dbReference>
<feature type="domain" description="G" evidence="2">
    <location>
        <begin position="72"/>
        <end position="188"/>
    </location>
</feature>
<dbReference type="AlphaFoldDB" id="A0A139LV43"/>
<evidence type="ECO:0000256" key="1">
    <source>
        <dbReference type="SAM" id="Coils"/>
    </source>
</evidence>
<dbReference type="Gene3D" id="1.20.1170.10">
    <property type="match status" value="1"/>
</dbReference>
<proteinExistence type="predicted"/>
<dbReference type="EMBL" id="LTDF01000025">
    <property type="protein sequence ID" value="KXT55310.1"/>
    <property type="molecule type" value="Genomic_DNA"/>
</dbReference>
<organism evidence="3">
    <name type="scientific">Bacteroides intestinalis</name>
    <dbReference type="NCBI Taxonomy" id="329854"/>
    <lineage>
        <taxon>Bacteria</taxon>
        <taxon>Pseudomonadati</taxon>
        <taxon>Bacteroidota</taxon>
        <taxon>Bacteroidia</taxon>
        <taxon>Bacteroidales</taxon>
        <taxon>Bacteroidaceae</taxon>
        <taxon>Bacteroides</taxon>
    </lineage>
</organism>
<evidence type="ECO:0000313" key="3">
    <source>
        <dbReference type="EMBL" id="KXT55310.1"/>
    </source>
</evidence>
<dbReference type="PATRIC" id="fig|329854.7.peg.207"/>
<dbReference type="InterPro" id="IPR006073">
    <property type="entry name" value="GTP-bd"/>
</dbReference>
<name>A0A139LV43_9BACE</name>
<dbReference type="Gene3D" id="3.40.50.300">
    <property type="entry name" value="P-loop containing nucleotide triphosphate hydrolases"/>
    <property type="match status" value="1"/>
</dbReference>
<accession>A0A139LV43</accession>
<dbReference type="Proteomes" id="UP000070319">
    <property type="component" value="Unassembled WGS sequence"/>
</dbReference>